<comment type="similarity">
    <text evidence="1">Belongs to the peptidase S13 family.</text>
</comment>
<dbReference type="GO" id="GO:0000270">
    <property type="term" value="P:peptidoglycan metabolic process"/>
    <property type="evidence" value="ECO:0007669"/>
    <property type="project" value="TreeGrafter"/>
</dbReference>
<dbReference type="Proteomes" id="UP000661691">
    <property type="component" value="Unassembled WGS sequence"/>
</dbReference>
<keyword evidence="4" id="KW-1185">Reference proteome</keyword>
<dbReference type="GO" id="GO:0006508">
    <property type="term" value="P:proteolysis"/>
    <property type="evidence" value="ECO:0007669"/>
    <property type="project" value="InterPro"/>
</dbReference>
<dbReference type="Pfam" id="PF02113">
    <property type="entry name" value="Peptidase_S13"/>
    <property type="match status" value="1"/>
</dbReference>
<sequence>MIHGLRELESNWRRQFGETEALVGYALRKIDDNKIYRSNAQIWMIPASNLKLFTSIIALQDLGKSFRWHTAFYFSGTTVCVKGAGDPTLNWAQLLDIVKQLKKQGLAEVNHIVIDDSNHTDSNWGEGWMWDDLNTGFAAPIHAINFAFNAIPFHIAGDLRSYYQADLPYLEATLRNDGIVKSDSKDSHYKIKRLRGDYAYAINGTIEQRHTYIEVAVPAGPEFFVHAFKQALNRANIKVSTSLKVEYRALERKEFRKDSDQLLHTSAPLSQMIKDVNQDSKNIVAELLLRSLDQSSAGTLSLQIGLKKLKRFLLASGFKNEIRAVDGSGLSFHNRVTAQMTEKILYNMMESAHFQLFYESLATWGHTGTLAEHKPFPKPWNVIAKTGSLKGVKTLSGYICKNSKIRFVFSLMLNGLHRNLSGEAFQKIWLQKVMDSD</sequence>
<dbReference type="Gene3D" id="3.40.710.10">
    <property type="entry name" value="DD-peptidase/beta-lactamase superfamily"/>
    <property type="match status" value="1"/>
</dbReference>
<comment type="caution">
    <text evidence="3">The sequence shown here is derived from an EMBL/GenBank/DDBJ whole genome shotgun (WGS) entry which is preliminary data.</text>
</comment>
<dbReference type="Gene3D" id="3.50.80.20">
    <property type="entry name" value="D-Ala-D-Ala carboxypeptidase C, peptidase S13"/>
    <property type="match status" value="1"/>
</dbReference>
<evidence type="ECO:0000256" key="2">
    <source>
        <dbReference type="ARBA" id="ARBA00022801"/>
    </source>
</evidence>
<dbReference type="EMBL" id="JACXAH010000002">
    <property type="protein sequence ID" value="MBD1371202.1"/>
    <property type="molecule type" value="Genomic_DNA"/>
</dbReference>
<protein>
    <submittedName>
        <fullName evidence="3">D-alanyl-D-alanine carboxypeptidase/D-alanyl-D-alanine-endopeptidase</fullName>
        <ecNumber evidence="3">3.4.16.4</ecNumber>
    </submittedName>
</protein>
<dbReference type="RefSeq" id="WP_191141408.1">
    <property type="nucleotide sequence ID" value="NZ_JACXAH010000002.1"/>
</dbReference>
<name>A0A926N8E7_9BACL</name>
<organism evidence="3 4">
    <name type="scientific">Polycladospora coralii</name>
    <dbReference type="NCBI Taxonomy" id="2771432"/>
    <lineage>
        <taxon>Bacteria</taxon>
        <taxon>Bacillati</taxon>
        <taxon>Bacillota</taxon>
        <taxon>Bacilli</taxon>
        <taxon>Bacillales</taxon>
        <taxon>Thermoactinomycetaceae</taxon>
        <taxon>Polycladospora</taxon>
    </lineage>
</organism>
<keyword evidence="2 3" id="KW-0378">Hydrolase</keyword>
<dbReference type="InterPro" id="IPR000667">
    <property type="entry name" value="Peptidase_S13"/>
</dbReference>
<accession>A0A926N8E7</accession>
<dbReference type="InterPro" id="IPR012338">
    <property type="entry name" value="Beta-lactam/transpept-like"/>
</dbReference>
<reference evidence="4" key="1">
    <citation type="submission" date="2022-10" db="EMBL/GenBank/DDBJ databases">
        <title>A novel bacterium of genus Hazenella, isolated from South China Sea.</title>
        <authorList>
            <person name="Huang H."/>
            <person name="Mo K."/>
            <person name="Hu Y."/>
        </authorList>
    </citation>
    <scope>NUCLEOTIDE SEQUENCE [LARGE SCALE GENOMIC DNA]</scope>
    <source>
        <strain evidence="4">IB182357</strain>
    </source>
</reference>
<evidence type="ECO:0000313" key="3">
    <source>
        <dbReference type="EMBL" id="MBD1371202.1"/>
    </source>
</evidence>
<dbReference type="PANTHER" id="PTHR30023">
    <property type="entry name" value="D-ALANYL-D-ALANINE CARBOXYPEPTIDASE"/>
    <property type="match status" value="1"/>
</dbReference>
<dbReference type="NCBIfam" id="TIGR00666">
    <property type="entry name" value="PBP4"/>
    <property type="match status" value="1"/>
</dbReference>
<keyword evidence="3" id="KW-0121">Carboxypeptidase</keyword>
<gene>
    <name evidence="3" type="primary">dacB</name>
    <name evidence="3" type="ORF">IC620_02365</name>
</gene>
<dbReference type="PRINTS" id="PR00922">
    <property type="entry name" value="DADACBPTASE3"/>
</dbReference>
<dbReference type="EC" id="3.4.16.4" evidence="3"/>
<dbReference type="SUPFAM" id="SSF56601">
    <property type="entry name" value="beta-lactamase/transpeptidase-like"/>
    <property type="match status" value="1"/>
</dbReference>
<evidence type="ECO:0000256" key="1">
    <source>
        <dbReference type="ARBA" id="ARBA00006096"/>
    </source>
</evidence>
<keyword evidence="3" id="KW-0645">Protease</keyword>
<proteinExistence type="inferred from homology"/>
<evidence type="ECO:0000313" key="4">
    <source>
        <dbReference type="Proteomes" id="UP000661691"/>
    </source>
</evidence>
<dbReference type="PANTHER" id="PTHR30023:SF0">
    <property type="entry name" value="PENICILLIN-SENSITIVE CARBOXYPEPTIDASE A"/>
    <property type="match status" value="1"/>
</dbReference>
<dbReference type="AlphaFoldDB" id="A0A926N8E7"/>
<dbReference type="GO" id="GO:0009002">
    <property type="term" value="F:serine-type D-Ala-D-Ala carboxypeptidase activity"/>
    <property type="evidence" value="ECO:0007669"/>
    <property type="project" value="UniProtKB-EC"/>
</dbReference>